<organism evidence="2 3">
    <name type="scientific">Monopterus albus</name>
    <name type="common">Swamp eel</name>
    <dbReference type="NCBI Taxonomy" id="43700"/>
    <lineage>
        <taxon>Eukaryota</taxon>
        <taxon>Metazoa</taxon>
        <taxon>Chordata</taxon>
        <taxon>Craniata</taxon>
        <taxon>Vertebrata</taxon>
        <taxon>Euteleostomi</taxon>
        <taxon>Actinopterygii</taxon>
        <taxon>Neopterygii</taxon>
        <taxon>Teleostei</taxon>
        <taxon>Neoteleostei</taxon>
        <taxon>Acanthomorphata</taxon>
        <taxon>Anabantaria</taxon>
        <taxon>Synbranchiformes</taxon>
        <taxon>Synbranchidae</taxon>
        <taxon>Monopterus</taxon>
    </lineage>
</organism>
<evidence type="ECO:0008006" key="4">
    <source>
        <dbReference type="Google" id="ProtNLM"/>
    </source>
</evidence>
<feature type="compositionally biased region" description="Polar residues" evidence="1">
    <location>
        <begin position="231"/>
        <end position="245"/>
    </location>
</feature>
<feature type="compositionally biased region" description="Polar residues" evidence="1">
    <location>
        <begin position="260"/>
        <end position="287"/>
    </location>
</feature>
<feature type="region of interest" description="Disordered" evidence="1">
    <location>
        <begin position="216"/>
        <end position="307"/>
    </location>
</feature>
<reference evidence="2" key="1">
    <citation type="submission" date="2025-08" db="UniProtKB">
        <authorList>
            <consortium name="Ensembl"/>
        </authorList>
    </citation>
    <scope>IDENTIFICATION</scope>
</reference>
<reference evidence="2" key="2">
    <citation type="submission" date="2025-09" db="UniProtKB">
        <authorList>
            <consortium name="Ensembl"/>
        </authorList>
    </citation>
    <scope>IDENTIFICATION</scope>
</reference>
<name>A0A3Q3K4C0_MONAL</name>
<feature type="compositionally biased region" description="Pro residues" evidence="1">
    <location>
        <begin position="7"/>
        <end position="18"/>
    </location>
</feature>
<evidence type="ECO:0000313" key="3">
    <source>
        <dbReference type="Proteomes" id="UP000261600"/>
    </source>
</evidence>
<sequence length="366" mass="40870">MRKAAQPPTPPHPTPSKWPAPHSAQAITPLKHTSHKPQEGSIFFERPNCHGGGRRERGLENTGKKQKCSFLPCECLVHESYSGQDEEGHEAELLCFKIKAYLEELFFDSHLAEDGFILKDVQKNKQGYVSLTCLKKVKGISLLASFLSEAVTTFLKGCSKSSALMAAFLQSGSCIPAKSFLRICSAVVRYNSLEARRSKWKGMCVVPLGFQTIHHVTKDDSSEEKNENQPEDTPSQQNLFGTSEDSVQEEPVSVSDETPDTSQPQTTFNNSFQRTFEQTPTSFNSFPGLNKRHNRRSWCSGDCNRESSPSPWTLRHKFAASGLNHKVVGHLNAPCVVQRVLCRPLGPDGTRGFQGRWKLLKQEDHL</sequence>
<feature type="compositionally biased region" description="Basic and acidic residues" evidence="1">
    <location>
        <begin position="216"/>
        <end position="228"/>
    </location>
</feature>
<dbReference type="AlphaFoldDB" id="A0A3Q3K4C0"/>
<dbReference type="STRING" id="43700.ENSMALP00000024070"/>
<evidence type="ECO:0000313" key="2">
    <source>
        <dbReference type="Ensembl" id="ENSMALP00000024070.1"/>
    </source>
</evidence>
<dbReference type="Proteomes" id="UP000261600">
    <property type="component" value="Unplaced"/>
</dbReference>
<keyword evidence="3" id="KW-1185">Reference proteome</keyword>
<protein>
    <recommendedName>
        <fullName evidence="4">HTH La-type RNA-binding domain-containing protein</fullName>
    </recommendedName>
</protein>
<evidence type="ECO:0000256" key="1">
    <source>
        <dbReference type="SAM" id="MobiDB-lite"/>
    </source>
</evidence>
<dbReference type="Ensembl" id="ENSMALT00000024525.1">
    <property type="protein sequence ID" value="ENSMALP00000024070.1"/>
    <property type="gene ID" value="ENSMALG00000016767.1"/>
</dbReference>
<feature type="region of interest" description="Disordered" evidence="1">
    <location>
        <begin position="1"/>
        <end position="61"/>
    </location>
</feature>
<proteinExistence type="predicted"/>
<accession>A0A3Q3K4C0</accession>